<feature type="transmembrane region" description="Helical" evidence="6">
    <location>
        <begin position="163"/>
        <end position="183"/>
    </location>
</feature>
<feature type="transmembrane region" description="Helical" evidence="6">
    <location>
        <begin position="469"/>
        <end position="490"/>
    </location>
</feature>
<evidence type="ECO:0000256" key="6">
    <source>
        <dbReference type="SAM" id="Phobius"/>
    </source>
</evidence>
<feature type="transmembrane region" description="Helical" evidence="6">
    <location>
        <begin position="405"/>
        <end position="426"/>
    </location>
</feature>
<keyword evidence="2 6" id="KW-0812">Transmembrane</keyword>
<dbReference type="PROSITE" id="PS50850">
    <property type="entry name" value="MFS"/>
    <property type="match status" value="1"/>
</dbReference>
<reference evidence="8" key="1">
    <citation type="submission" date="2023-03" db="EMBL/GenBank/DDBJ databases">
        <title>Near-Complete genome sequence of Lipomyces tetrasporous NRRL Y-64009, an oleaginous yeast capable of growing on lignocellulosic hydrolysates.</title>
        <authorList>
            <consortium name="Lawrence Berkeley National Laboratory"/>
            <person name="Jagtap S.S."/>
            <person name="Liu J.-J."/>
            <person name="Walukiewicz H.E."/>
            <person name="Pangilinan J."/>
            <person name="Lipzen A."/>
            <person name="Ahrendt S."/>
            <person name="Koriabine M."/>
            <person name="Cobaugh K."/>
            <person name="Salamov A."/>
            <person name="Yoshinaga Y."/>
            <person name="Ng V."/>
            <person name="Daum C."/>
            <person name="Grigoriev I.V."/>
            <person name="Slininger P.J."/>
            <person name="Dien B.S."/>
            <person name="Jin Y.-S."/>
            <person name="Rao C.V."/>
        </authorList>
    </citation>
    <scope>NUCLEOTIDE SEQUENCE</scope>
    <source>
        <strain evidence="8">NRRL Y-64009</strain>
    </source>
</reference>
<dbReference type="InterPro" id="IPR020846">
    <property type="entry name" value="MFS_dom"/>
</dbReference>
<dbReference type="SUPFAM" id="SSF103473">
    <property type="entry name" value="MFS general substrate transporter"/>
    <property type="match status" value="1"/>
</dbReference>
<feature type="transmembrane region" description="Helical" evidence="6">
    <location>
        <begin position="502"/>
        <end position="524"/>
    </location>
</feature>
<dbReference type="GeneID" id="80880887"/>
<organism evidence="8 9">
    <name type="scientific">Lipomyces tetrasporus</name>
    <dbReference type="NCBI Taxonomy" id="54092"/>
    <lineage>
        <taxon>Eukaryota</taxon>
        <taxon>Fungi</taxon>
        <taxon>Dikarya</taxon>
        <taxon>Ascomycota</taxon>
        <taxon>Saccharomycotina</taxon>
        <taxon>Lipomycetes</taxon>
        <taxon>Lipomycetales</taxon>
        <taxon>Lipomycetaceae</taxon>
        <taxon>Lipomyces</taxon>
    </lineage>
</organism>
<evidence type="ECO:0000256" key="4">
    <source>
        <dbReference type="ARBA" id="ARBA00023136"/>
    </source>
</evidence>
<protein>
    <submittedName>
        <fullName evidence="8">Major facilitator superfamily domain-containing protein</fullName>
    </submittedName>
</protein>
<feature type="transmembrane region" description="Helical" evidence="6">
    <location>
        <begin position="190"/>
        <end position="210"/>
    </location>
</feature>
<feature type="transmembrane region" description="Helical" evidence="6">
    <location>
        <begin position="311"/>
        <end position="329"/>
    </location>
</feature>
<comment type="caution">
    <text evidence="8">The sequence shown here is derived from an EMBL/GenBank/DDBJ whole genome shotgun (WGS) entry which is preliminary data.</text>
</comment>
<feature type="transmembrane region" description="Helical" evidence="6">
    <location>
        <begin position="266"/>
        <end position="291"/>
    </location>
</feature>
<dbReference type="InterPro" id="IPR005828">
    <property type="entry name" value="MFS_sugar_transport-like"/>
</dbReference>
<keyword evidence="3 6" id="KW-1133">Transmembrane helix</keyword>
<dbReference type="Gene3D" id="1.20.1250.20">
    <property type="entry name" value="MFS general substrate transporter like domains"/>
    <property type="match status" value="1"/>
</dbReference>
<dbReference type="AlphaFoldDB" id="A0AAD7QMZ3"/>
<dbReference type="RefSeq" id="XP_056041609.1">
    <property type="nucleotide sequence ID" value="XM_056185721.1"/>
</dbReference>
<dbReference type="EMBL" id="JARPMG010000009">
    <property type="protein sequence ID" value="KAJ8098159.1"/>
    <property type="molecule type" value="Genomic_DNA"/>
</dbReference>
<comment type="subcellular location">
    <subcellularLocation>
        <location evidence="1">Membrane</location>
        <topology evidence="1">Multi-pass membrane protein</topology>
    </subcellularLocation>
</comment>
<accession>A0AAD7QMZ3</accession>
<keyword evidence="9" id="KW-1185">Reference proteome</keyword>
<evidence type="ECO:0000256" key="5">
    <source>
        <dbReference type="SAM" id="MobiDB-lite"/>
    </source>
</evidence>
<evidence type="ECO:0000256" key="3">
    <source>
        <dbReference type="ARBA" id="ARBA00022989"/>
    </source>
</evidence>
<evidence type="ECO:0000259" key="7">
    <source>
        <dbReference type="PROSITE" id="PS50850"/>
    </source>
</evidence>
<feature type="transmembrane region" description="Helical" evidence="6">
    <location>
        <begin position="438"/>
        <end position="457"/>
    </location>
</feature>
<dbReference type="PANTHER" id="PTHR24064">
    <property type="entry name" value="SOLUTE CARRIER FAMILY 22 MEMBER"/>
    <property type="match status" value="1"/>
</dbReference>
<dbReference type="InterPro" id="IPR036259">
    <property type="entry name" value="MFS_trans_sf"/>
</dbReference>
<feature type="transmembrane region" description="Helical" evidence="6">
    <location>
        <begin position="530"/>
        <end position="548"/>
    </location>
</feature>
<proteinExistence type="predicted"/>
<feature type="region of interest" description="Disordered" evidence="5">
    <location>
        <begin position="1"/>
        <end position="21"/>
    </location>
</feature>
<dbReference type="GO" id="GO:0022857">
    <property type="term" value="F:transmembrane transporter activity"/>
    <property type="evidence" value="ECO:0007669"/>
    <property type="project" value="InterPro"/>
</dbReference>
<dbReference type="GO" id="GO:0016020">
    <property type="term" value="C:membrane"/>
    <property type="evidence" value="ECO:0007669"/>
    <property type="project" value="UniProtKB-SubCell"/>
</dbReference>
<dbReference type="Proteomes" id="UP001217417">
    <property type="component" value="Unassembled WGS sequence"/>
</dbReference>
<evidence type="ECO:0000256" key="2">
    <source>
        <dbReference type="ARBA" id="ARBA00022692"/>
    </source>
</evidence>
<keyword evidence="4 6" id="KW-0472">Membrane</keyword>
<name>A0AAD7QMZ3_9ASCO</name>
<sequence length="656" mass="74402">MADRAVNHHGPIAGQIPVPHGGQDYDTINGQIVDDAENSDASGPAVDSKEEKAIFSYLLHPDDSYDENGVYWADMKFGQQLSFISKVDNAEAKREWGNFWKMFKSDPLGPVSWYFRECVIPGAGLGLEGYVLFSIGNVTPLFQKVWPLCWKSAKVCNKTWLDATTYLEVCGIIVGQILVGLIGDSIGRRFGLIQDAVIMVIGLIMLTASWGTTLNGWVICYSWSLFFYSIGVGGEYPMTATSGMENGTSSGKVSTKEDRLHRGRKVLMAFLMQGWGQFFNQVLLILLLLIFHHGSGNPPYSEVAAQWTYRVSFAIPALGTLWLVYYRYYKMPAASKQLVLAKRKAKVTGYDLESLKLCFTYFGPRMFATCVAWFANDVFFYGNKLFQSQFISVISPNETSIMEGWLYNLINVGVSLVGYYLAAFLIDHKLYGRKTMMQVGFLMDFILFVVPGFHYHYYTQKEHITAFQAMYFLSSFFNQFGPNSVTFLVAAEVFPTSVRATAHGIGAACGKLGALFAGILYNYITTQQKFYIVPWFGLAGMVVTFFFLPDTTGLDLKEQDRRWQFIREGRAHEYHGVAIHPRHLSLWERFRGVGKYYDPEADYEQKVHEMRKDWEAKQARKYDELEKVDHDDDDTEFSDEVKTYLEKTGQGLKPAN</sequence>
<feature type="domain" description="Major facilitator superfamily (MFS) profile" evidence="7">
    <location>
        <begin position="117"/>
        <end position="552"/>
    </location>
</feature>
<evidence type="ECO:0000313" key="9">
    <source>
        <dbReference type="Proteomes" id="UP001217417"/>
    </source>
</evidence>
<dbReference type="Pfam" id="PF00083">
    <property type="entry name" value="Sugar_tr"/>
    <property type="match status" value="2"/>
</dbReference>
<gene>
    <name evidence="8" type="ORF">POJ06DRAFT_226126</name>
</gene>
<evidence type="ECO:0000313" key="8">
    <source>
        <dbReference type="EMBL" id="KAJ8098159.1"/>
    </source>
</evidence>
<evidence type="ECO:0000256" key="1">
    <source>
        <dbReference type="ARBA" id="ARBA00004141"/>
    </source>
</evidence>